<dbReference type="SUPFAM" id="SSF53901">
    <property type="entry name" value="Thiolase-like"/>
    <property type="match status" value="2"/>
</dbReference>
<feature type="domain" description="Beta-ketoacyl-[acyl-carrier-protein] synthase III C-terminal" evidence="8">
    <location>
        <begin position="344"/>
        <end position="426"/>
    </location>
</feature>
<sequence>MHTVLSVDAMELLWMIATVLFLYSSLSFLWKAFDCRRNQNCYLLDYVCYKPSDDRKLSTELCSDVIKRNKRLSMPDYKFLLKVVVNSGISEETYGPRSIIEGREESPTLDDCDDEVDDCMHSTLDELFHRTGISPGDVDVLVVNISMFAPAPSLTSRIVNRYKMREDVKTFNLSGMGCSASPIAIDLVNNVFETRKRTLAVVITSESIAPNWYCGTDKSMMLGNCLFRSGGCSFMLTNDPSLKHRAKMRLKCLVRAHSGANDDAYSCAMQNEDTDGRVGFHLSKSLPKVAVRAFTENLQALAPKVLPVGELALYVIRGLRHRLRRSKETKAYAGTAVRVNFKSGVEHFCLHTGGAAVIDAVGSALGLNKYDVEPARMTLHRWGNTSASSLWYVLGYMEAKKRLRRKDRVLMLSFGAGFKCNSCLWEVLRDLEDGGAWEDSIQAYPPQSLVNPFMDKFGWVNEA</sequence>
<reference evidence="9" key="1">
    <citation type="submission" date="2021-03" db="EMBL/GenBank/DDBJ databases">
        <authorList>
            <consortium name="Genoscope - CEA"/>
            <person name="William W."/>
        </authorList>
    </citation>
    <scope>NUCLEOTIDE SEQUENCE</scope>
    <source>
        <strain evidence="9">Doubled-haploid Pahang</strain>
    </source>
</reference>
<dbReference type="Pfam" id="PF08392">
    <property type="entry name" value="FAE1_CUT1_RppA"/>
    <property type="match status" value="1"/>
</dbReference>
<gene>
    <name evidence="9" type="ORF">GSMUA_297480.1</name>
</gene>
<dbReference type="GO" id="GO:0006633">
    <property type="term" value="P:fatty acid biosynthetic process"/>
    <property type="evidence" value="ECO:0007669"/>
    <property type="project" value="UniProtKB-UniPathway"/>
</dbReference>
<dbReference type="Gene3D" id="3.40.47.10">
    <property type="match status" value="1"/>
</dbReference>
<keyword evidence="2 4" id="KW-0808">Transferase</keyword>
<proteinExistence type="inferred from homology"/>
<keyword evidence="6" id="KW-0812">Transmembrane</keyword>
<evidence type="ECO:0000259" key="7">
    <source>
        <dbReference type="Pfam" id="PF08392"/>
    </source>
</evidence>
<evidence type="ECO:0000256" key="3">
    <source>
        <dbReference type="ARBA" id="ARBA00023315"/>
    </source>
</evidence>
<dbReference type="InterPro" id="IPR012392">
    <property type="entry name" value="3-ktacl-CoA_syn"/>
</dbReference>
<evidence type="ECO:0000259" key="8">
    <source>
        <dbReference type="Pfam" id="PF08541"/>
    </source>
</evidence>
<dbReference type="OrthoDB" id="329835at2759"/>
<evidence type="ECO:0000256" key="4">
    <source>
        <dbReference type="PIRNR" id="PIRNR036417"/>
    </source>
</evidence>
<dbReference type="CDD" id="cd00831">
    <property type="entry name" value="CHS_like"/>
    <property type="match status" value="1"/>
</dbReference>
<keyword evidence="6" id="KW-0472">Membrane</keyword>
<name>A0A8D7FML6_MUSAM</name>
<evidence type="ECO:0000256" key="6">
    <source>
        <dbReference type="SAM" id="Phobius"/>
    </source>
</evidence>
<dbReference type="GO" id="GO:0016020">
    <property type="term" value="C:membrane"/>
    <property type="evidence" value="ECO:0007669"/>
    <property type="project" value="InterPro"/>
</dbReference>
<feature type="transmembrane region" description="Helical" evidence="6">
    <location>
        <begin position="12"/>
        <end position="33"/>
    </location>
</feature>
<keyword evidence="3 4" id="KW-0012">Acyltransferase</keyword>
<dbReference type="PIRSF" id="PIRSF036417">
    <property type="entry name" value="3-ktacl-CoA_syn"/>
    <property type="match status" value="1"/>
</dbReference>
<evidence type="ECO:0000256" key="2">
    <source>
        <dbReference type="ARBA" id="ARBA00022679"/>
    </source>
</evidence>
<feature type="active site" evidence="5">
    <location>
        <position position="178"/>
    </location>
</feature>
<dbReference type="EC" id="2.3.1.-" evidence="4"/>
<dbReference type="UniPathway" id="UPA00094"/>
<evidence type="ECO:0000256" key="5">
    <source>
        <dbReference type="PIRSR" id="PIRSR036417-1"/>
    </source>
</evidence>
<keyword evidence="6" id="KW-1133">Transmembrane helix</keyword>
<dbReference type="PANTHER" id="PTHR31561">
    <property type="entry name" value="3-KETOACYL-COA SYNTHASE"/>
    <property type="match status" value="1"/>
</dbReference>
<feature type="active site" evidence="5">
    <location>
        <position position="384"/>
    </location>
</feature>
<dbReference type="EMBL" id="HG996466">
    <property type="protein sequence ID" value="CAG1859453.1"/>
    <property type="molecule type" value="Genomic_DNA"/>
</dbReference>
<dbReference type="Pfam" id="PF08541">
    <property type="entry name" value="ACP_syn_III_C"/>
    <property type="match status" value="1"/>
</dbReference>
<dbReference type="SMR" id="A0A8D7FML6"/>
<dbReference type="InterPro" id="IPR016039">
    <property type="entry name" value="Thiolase-like"/>
</dbReference>
<feature type="active site" evidence="5">
    <location>
        <position position="380"/>
    </location>
</feature>
<accession>A0A8D7FML6</accession>
<dbReference type="GO" id="GO:0016747">
    <property type="term" value="F:acyltransferase activity, transferring groups other than amino-acyl groups"/>
    <property type="evidence" value="ECO:0007669"/>
    <property type="project" value="InterPro"/>
</dbReference>
<dbReference type="InterPro" id="IPR013747">
    <property type="entry name" value="ACP_syn_III_C"/>
</dbReference>
<dbReference type="AlphaFoldDB" id="A0A8D7FML6"/>
<feature type="active site" evidence="5">
    <location>
        <position position="257"/>
    </location>
</feature>
<feature type="domain" description="FAE" evidence="7">
    <location>
        <begin position="35"/>
        <end position="319"/>
    </location>
</feature>
<protein>
    <recommendedName>
        <fullName evidence="4">3-ketoacyl-CoA synthase</fullName>
        <ecNumber evidence="4">2.3.1.-</ecNumber>
    </recommendedName>
</protein>
<evidence type="ECO:0000313" key="9">
    <source>
        <dbReference type="EMBL" id="CAG1859453.1"/>
    </source>
</evidence>
<feature type="active site" evidence="5">
    <location>
        <position position="351"/>
    </location>
</feature>
<feature type="active site" evidence="5">
    <location>
        <position position="347"/>
    </location>
</feature>
<organism evidence="9">
    <name type="scientific">Musa acuminata subsp. malaccensis</name>
    <name type="common">Wild banana</name>
    <name type="synonym">Musa malaccensis</name>
    <dbReference type="NCBI Taxonomy" id="214687"/>
    <lineage>
        <taxon>Eukaryota</taxon>
        <taxon>Viridiplantae</taxon>
        <taxon>Streptophyta</taxon>
        <taxon>Embryophyta</taxon>
        <taxon>Tracheophyta</taxon>
        <taxon>Spermatophyta</taxon>
        <taxon>Magnoliopsida</taxon>
        <taxon>Liliopsida</taxon>
        <taxon>Zingiberales</taxon>
        <taxon>Musaceae</taxon>
        <taxon>Musa</taxon>
    </lineage>
</organism>
<comment type="similarity">
    <text evidence="1 4">Belongs to the thiolase-like superfamily. Chalcone/stilbene synthases family.</text>
</comment>
<evidence type="ECO:0000256" key="1">
    <source>
        <dbReference type="ARBA" id="ARBA00005531"/>
    </source>
</evidence>
<dbReference type="InterPro" id="IPR013601">
    <property type="entry name" value="FAE1_typ3_polyketide_synth"/>
</dbReference>
<comment type="pathway">
    <text evidence="4">Lipid metabolism; fatty acid biosynthesis.</text>
</comment>